<organism evidence="13 14">
    <name type="scientific">Pristionchus mayeri</name>
    <dbReference type="NCBI Taxonomy" id="1317129"/>
    <lineage>
        <taxon>Eukaryota</taxon>
        <taxon>Metazoa</taxon>
        <taxon>Ecdysozoa</taxon>
        <taxon>Nematoda</taxon>
        <taxon>Chromadorea</taxon>
        <taxon>Rhabditida</taxon>
        <taxon>Rhabditina</taxon>
        <taxon>Diplogasteromorpha</taxon>
        <taxon>Diplogasteroidea</taxon>
        <taxon>Neodiplogasteridae</taxon>
        <taxon>Pristionchus</taxon>
    </lineage>
</organism>
<comment type="caution">
    <text evidence="13">The sequence shown here is derived from an EMBL/GenBank/DDBJ whole genome shotgun (WGS) entry which is preliminary data.</text>
</comment>
<dbReference type="PANTHER" id="PTHR24322">
    <property type="entry name" value="PKSB"/>
    <property type="match status" value="1"/>
</dbReference>
<evidence type="ECO:0000256" key="3">
    <source>
        <dbReference type="ARBA" id="ARBA00022692"/>
    </source>
</evidence>
<dbReference type="InterPro" id="IPR002347">
    <property type="entry name" value="SDR_fam"/>
</dbReference>
<evidence type="ECO:0000256" key="2">
    <source>
        <dbReference type="ARBA" id="ARBA00006484"/>
    </source>
</evidence>
<comment type="function">
    <text evidence="9">Catalyzes the reduction of all-trans-retinal to all-trans-retinol in the presence of NADPH.</text>
</comment>
<dbReference type="Gene3D" id="3.40.50.720">
    <property type="entry name" value="NAD(P)-binding Rossmann-like Domain"/>
    <property type="match status" value="1"/>
</dbReference>
<feature type="non-terminal residue" evidence="13">
    <location>
        <position position="1"/>
    </location>
</feature>
<dbReference type="CDD" id="cd05339">
    <property type="entry name" value="17beta-HSDXI-like_SDR_c"/>
    <property type="match status" value="1"/>
</dbReference>
<dbReference type="AlphaFoldDB" id="A0AAN5CZP3"/>
<dbReference type="GO" id="GO:0005811">
    <property type="term" value="C:lipid droplet"/>
    <property type="evidence" value="ECO:0007669"/>
    <property type="project" value="TreeGrafter"/>
</dbReference>
<keyword evidence="4" id="KW-0521">NADP</keyword>
<dbReference type="GO" id="GO:0016020">
    <property type="term" value="C:membrane"/>
    <property type="evidence" value="ECO:0007669"/>
    <property type="project" value="UniProtKB-SubCell"/>
</dbReference>
<dbReference type="FunFam" id="3.40.50.720:FF:000131">
    <property type="entry name" value="Short-chain dehydrogenase/reductase 3"/>
    <property type="match status" value="1"/>
</dbReference>
<name>A0AAN5CZP3_9BILA</name>
<feature type="non-terminal residue" evidence="13">
    <location>
        <position position="260"/>
    </location>
</feature>
<dbReference type="InterPro" id="IPR036291">
    <property type="entry name" value="NAD(P)-bd_dom_sf"/>
</dbReference>
<evidence type="ECO:0000256" key="5">
    <source>
        <dbReference type="ARBA" id="ARBA00022989"/>
    </source>
</evidence>
<dbReference type="PANTHER" id="PTHR24322:SF742">
    <property type="entry name" value="PROTEIN DHS-3"/>
    <property type="match status" value="1"/>
</dbReference>
<dbReference type="PRINTS" id="PR00080">
    <property type="entry name" value="SDRFAMILY"/>
</dbReference>
<keyword evidence="5" id="KW-1133">Transmembrane helix</keyword>
<keyword evidence="14" id="KW-1185">Reference proteome</keyword>
<evidence type="ECO:0000256" key="6">
    <source>
        <dbReference type="ARBA" id="ARBA00023002"/>
    </source>
</evidence>
<keyword evidence="7" id="KW-0443">Lipid metabolism</keyword>
<keyword evidence="8" id="KW-0472">Membrane</keyword>
<evidence type="ECO:0000256" key="8">
    <source>
        <dbReference type="ARBA" id="ARBA00023136"/>
    </source>
</evidence>
<gene>
    <name evidence="13" type="ORF">PMAYCL1PPCAC_24321</name>
</gene>
<evidence type="ECO:0000313" key="14">
    <source>
        <dbReference type="Proteomes" id="UP001328107"/>
    </source>
</evidence>
<evidence type="ECO:0000313" key="13">
    <source>
        <dbReference type="EMBL" id="GMR54126.1"/>
    </source>
</evidence>
<comment type="similarity">
    <text evidence="2 12">Belongs to the short-chain dehydrogenases/reductases (SDR) family.</text>
</comment>
<dbReference type="Proteomes" id="UP001328107">
    <property type="component" value="Unassembled WGS sequence"/>
</dbReference>
<dbReference type="Pfam" id="PF00106">
    <property type="entry name" value="adh_short"/>
    <property type="match status" value="1"/>
</dbReference>
<accession>A0AAN5CZP3</accession>
<comment type="subcellular location">
    <subcellularLocation>
        <location evidence="1">Membrane</location>
        <topology evidence="1">Multi-pass membrane protein</topology>
    </subcellularLocation>
</comment>
<proteinExistence type="inferred from homology"/>
<evidence type="ECO:0000256" key="11">
    <source>
        <dbReference type="ARBA" id="ARBA00082544"/>
    </source>
</evidence>
<dbReference type="PRINTS" id="PR00081">
    <property type="entry name" value="GDHRDH"/>
</dbReference>
<evidence type="ECO:0000256" key="4">
    <source>
        <dbReference type="ARBA" id="ARBA00022857"/>
    </source>
</evidence>
<dbReference type="GO" id="GO:0052650">
    <property type="term" value="F:all-trans-retinol dehydrogenase (NADP+) activity"/>
    <property type="evidence" value="ECO:0007669"/>
    <property type="project" value="UniProtKB-ARBA"/>
</dbReference>
<evidence type="ECO:0000256" key="9">
    <source>
        <dbReference type="ARBA" id="ARBA00059620"/>
    </source>
</evidence>
<dbReference type="EMBL" id="BTRK01000005">
    <property type="protein sequence ID" value="GMR54126.1"/>
    <property type="molecule type" value="Genomic_DNA"/>
</dbReference>
<evidence type="ECO:0000256" key="7">
    <source>
        <dbReference type="ARBA" id="ARBA00023098"/>
    </source>
</evidence>
<protein>
    <recommendedName>
        <fullName evidence="10">Short-chain dehydrogenase/reductase 3</fullName>
    </recommendedName>
    <alternativeName>
        <fullName evidence="11">Retinal short-chain dehydrogenase/reductase 1</fullName>
    </alternativeName>
</protein>
<sequence>DCLCAFISNLAPIGYCKYKDVTGEIILITGAANGLGRLMAIRLSTRGATLVLWDRDEKGLKNTQEECAKGECTVKVYTVDMLSRESIAMAADRVKREVGPVNILINNAGIGIGGKVLEMAEDDIRKTIELNMMCHFWMAREFLPEMLDRDSGQIATVASMGGIFVSAQDMIPYCASKFGAMAIQEGLENESACMGKHGVRFTTICPAYFQSNLLDNLTTKLTMSVMTPEYVADCAIDAILRELRIVIIPRTLYIMYALKG</sequence>
<keyword evidence="6" id="KW-0560">Oxidoreductase</keyword>
<reference evidence="14" key="1">
    <citation type="submission" date="2022-10" db="EMBL/GenBank/DDBJ databases">
        <title>Genome assembly of Pristionchus species.</title>
        <authorList>
            <person name="Yoshida K."/>
            <person name="Sommer R.J."/>
        </authorList>
    </citation>
    <scope>NUCLEOTIDE SEQUENCE [LARGE SCALE GENOMIC DNA]</scope>
    <source>
        <strain evidence="14">RS5460</strain>
    </source>
</reference>
<evidence type="ECO:0000256" key="1">
    <source>
        <dbReference type="ARBA" id="ARBA00004141"/>
    </source>
</evidence>
<evidence type="ECO:0000256" key="12">
    <source>
        <dbReference type="RuleBase" id="RU000363"/>
    </source>
</evidence>
<dbReference type="SUPFAM" id="SSF51735">
    <property type="entry name" value="NAD(P)-binding Rossmann-fold domains"/>
    <property type="match status" value="1"/>
</dbReference>
<keyword evidence="3" id="KW-0812">Transmembrane</keyword>
<evidence type="ECO:0000256" key="10">
    <source>
        <dbReference type="ARBA" id="ARBA00068717"/>
    </source>
</evidence>